<dbReference type="AlphaFoldDB" id="A0A6G9YEZ4"/>
<proteinExistence type="predicted"/>
<protein>
    <submittedName>
        <fullName evidence="3">Methyltransferase domain-containing protein</fullName>
    </submittedName>
</protein>
<dbReference type="InterPro" id="IPR029063">
    <property type="entry name" value="SAM-dependent_MTases_sf"/>
</dbReference>
<gene>
    <name evidence="3" type="ORF">F5544_19450</name>
</gene>
<dbReference type="InterPro" id="IPR041698">
    <property type="entry name" value="Methyltransf_25"/>
</dbReference>
<dbReference type="EMBL" id="CP046172">
    <property type="protein sequence ID" value="QIS11758.1"/>
    <property type="molecule type" value="Genomic_DNA"/>
</dbReference>
<sequence length="242" mass="26757">MRAQWSASCAKTIVRQSPDHAMMPPVTTGDPKDLVRQGYNALSEHYDRAFGGETKYQAWLSELDQQIPSAATVLDLGCGSGIPVARMLATTGRRVVGVDISDVQVDRARRLVPTAEFIRADAAAVDFEPASFDAVICLYALIHMPLDEQLPLLTKVARWLRPRGLFVLTTGHRAGTGTDDNWLDTGETMWWSHADATTYRTWLAEAGFEVRRAEFIPEGTGGHMLFWAVKPDPTQPLSSTDR</sequence>
<evidence type="ECO:0000313" key="3">
    <source>
        <dbReference type="EMBL" id="QIS11758.1"/>
    </source>
</evidence>
<dbReference type="Gene3D" id="3.40.50.150">
    <property type="entry name" value="Vaccinia Virus protein VP39"/>
    <property type="match status" value="1"/>
</dbReference>
<feature type="domain" description="Methyltransferase" evidence="2">
    <location>
        <begin position="73"/>
        <end position="164"/>
    </location>
</feature>
<keyword evidence="1 3" id="KW-0808">Transferase</keyword>
<keyword evidence="3" id="KW-0489">Methyltransferase</keyword>
<dbReference type="SUPFAM" id="SSF53335">
    <property type="entry name" value="S-adenosyl-L-methionine-dependent methyltransferases"/>
    <property type="match status" value="1"/>
</dbReference>
<evidence type="ECO:0000256" key="1">
    <source>
        <dbReference type="ARBA" id="ARBA00022679"/>
    </source>
</evidence>
<dbReference type="CDD" id="cd02440">
    <property type="entry name" value="AdoMet_MTases"/>
    <property type="match status" value="1"/>
</dbReference>
<evidence type="ECO:0000259" key="2">
    <source>
        <dbReference type="Pfam" id="PF13649"/>
    </source>
</evidence>
<evidence type="ECO:0000313" key="4">
    <source>
        <dbReference type="Proteomes" id="UP000503540"/>
    </source>
</evidence>
<keyword evidence="4" id="KW-1185">Reference proteome</keyword>
<reference evidence="3 4" key="1">
    <citation type="journal article" date="2019" name="ACS Chem. Biol.">
        <title>Identification and Mobilization of a Cryptic Antibiotic Biosynthesis Gene Locus from a Human-Pathogenic Nocardia Isolate.</title>
        <authorList>
            <person name="Herisse M."/>
            <person name="Ishida K."/>
            <person name="Porter J.L."/>
            <person name="Howden B."/>
            <person name="Hertweck C."/>
            <person name="Stinear T.P."/>
            <person name="Pidot S.J."/>
        </authorList>
    </citation>
    <scope>NUCLEOTIDE SEQUENCE [LARGE SCALE GENOMIC DNA]</scope>
    <source>
        <strain evidence="3 4">AUSMDU00012717</strain>
    </source>
</reference>
<dbReference type="Pfam" id="PF13649">
    <property type="entry name" value="Methyltransf_25"/>
    <property type="match status" value="1"/>
</dbReference>
<accession>A0A6G9YEZ4</accession>
<name>A0A6G9YEZ4_9NOCA</name>
<dbReference type="KEGG" id="nah:F5544_19450"/>
<dbReference type="Proteomes" id="UP000503540">
    <property type="component" value="Chromosome"/>
</dbReference>
<dbReference type="PANTHER" id="PTHR43861">
    <property type="entry name" value="TRANS-ACONITATE 2-METHYLTRANSFERASE-RELATED"/>
    <property type="match status" value="1"/>
</dbReference>
<dbReference type="GO" id="GO:0032259">
    <property type="term" value="P:methylation"/>
    <property type="evidence" value="ECO:0007669"/>
    <property type="project" value="UniProtKB-KW"/>
</dbReference>
<organism evidence="3 4">
    <name type="scientific">Nocardia arthritidis</name>
    <dbReference type="NCBI Taxonomy" id="228602"/>
    <lineage>
        <taxon>Bacteria</taxon>
        <taxon>Bacillati</taxon>
        <taxon>Actinomycetota</taxon>
        <taxon>Actinomycetes</taxon>
        <taxon>Mycobacteriales</taxon>
        <taxon>Nocardiaceae</taxon>
        <taxon>Nocardia</taxon>
    </lineage>
</organism>
<dbReference type="GO" id="GO:0008168">
    <property type="term" value="F:methyltransferase activity"/>
    <property type="evidence" value="ECO:0007669"/>
    <property type="project" value="UniProtKB-KW"/>
</dbReference>